<feature type="region of interest" description="Disordered" evidence="2">
    <location>
        <begin position="140"/>
        <end position="175"/>
    </location>
</feature>
<comment type="caution">
    <text evidence="3">The sequence shown here is derived from an EMBL/GenBank/DDBJ whole genome shotgun (WGS) entry which is preliminary data.</text>
</comment>
<evidence type="ECO:0000313" key="3">
    <source>
        <dbReference type="EMBL" id="KAF9064120.1"/>
    </source>
</evidence>
<accession>A0A9P5PLA2</accession>
<dbReference type="OrthoDB" id="3126791at2759"/>
<reference evidence="3" key="1">
    <citation type="submission" date="2020-11" db="EMBL/GenBank/DDBJ databases">
        <authorList>
            <consortium name="DOE Joint Genome Institute"/>
            <person name="Ahrendt S."/>
            <person name="Riley R."/>
            <person name="Andreopoulos W."/>
            <person name="Labutti K."/>
            <person name="Pangilinan J."/>
            <person name="Ruiz-Duenas F.J."/>
            <person name="Barrasa J.M."/>
            <person name="Sanchez-Garcia M."/>
            <person name="Camarero S."/>
            <person name="Miyauchi S."/>
            <person name="Serrano A."/>
            <person name="Linde D."/>
            <person name="Babiker R."/>
            <person name="Drula E."/>
            <person name="Ayuso-Fernandez I."/>
            <person name="Pacheco R."/>
            <person name="Padilla G."/>
            <person name="Ferreira P."/>
            <person name="Barriuso J."/>
            <person name="Kellner H."/>
            <person name="Castanera R."/>
            <person name="Alfaro M."/>
            <person name="Ramirez L."/>
            <person name="Pisabarro A.G."/>
            <person name="Kuo A."/>
            <person name="Tritt A."/>
            <person name="Lipzen A."/>
            <person name="He G."/>
            <person name="Yan M."/>
            <person name="Ng V."/>
            <person name="Cullen D."/>
            <person name="Martin F."/>
            <person name="Rosso M.-N."/>
            <person name="Henrissat B."/>
            <person name="Hibbett D."/>
            <person name="Martinez A.T."/>
            <person name="Grigoriev I.V."/>
        </authorList>
    </citation>
    <scope>NUCLEOTIDE SEQUENCE</scope>
    <source>
        <strain evidence="3">AH 40177</strain>
    </source>
</reference>
<feature type="coiled-coil region" evidence="1">
    <location>
        <begin position="180"/>
        <end position="207"/>
    </location>
</feature>
<protein>
    <submittedName>
        <fullName evidence="3">Uncharacterized protein</fullName>
    </submittedName>
</protein>
<organism evidence="3 4">
    <name type="scientific">Rhodocollybia butyracea</name>
    <dbReference type="NCBI Taxonomy" id="206335"/>
    <lineage>
        <taxon>Eukaryota</taxon>
        <taxon>Fungi</taxon>
        <taxon>Dikarya</taxon>
        <taxon>Basidiomycota</taxon>
        <taxon>Agaricomycotina</taxon>
        <taxon>Agaricomycetes</taxon>
        <taxon>Agaricomycetidae</taxon>
        <taxon>Agaricales</taxon>
        <taxon>Marasmiineae</taxon>
        <taxon>Omphalotaceae</taxon>
        <taxon>Rhodocollybia</taxon>
    </lineage>
</organism>
<evidence type="ECO:0000256" key="2">
    <source>
        <dbReference type="SAM" id="MobiDB-lite"/>
    </source>
</evidence>
<dbReference type="Proteomes" id="UP000772434">
    <property type="component" value="Unassembled WGS sequence"/>
</dbReference>
<keyword evidence="1" id="KW-0175">Coiled coil</keyword>
<dbReference type="AlphaFoldDB" id="A0A9P5PLA2"/>
<evidence type="ECO:0000313" key="4">
    <source>
        <dbReference type="Proteomes" id="UP000772434"/>
    </source>
</evidence>
<gene>
    <name evidence="3" type="ORF">BDP27DRAFT_1426242</name>
</gene>
<feature type="compositionally biased region" description="Polar residues" evidence="2">
    <location>
        <begin position="149"/>
        <end position="168"/>
    </location>
</feature>
<evidence type="ECO:0000256" key="1">
    <source>
        <dbReference type="SAM" id="Coils"/>
    </source>
</evidence>
<dbReference type="EMBL" id="JADNRY010000131">
    <property type="protein sequence ID" value="KAF9064120.1"/>
    <property type="molecule type" value="Genomic_DNA"/>
</dbReference>
<keyword evidence="4" id="KW-1185">Reference proteome</keyword>
<sequence length="262" mass="28565">MPRHRDSLCTTAAEEHLVTSSLRSMPKNQAGSESILRNSASALAVLGPSSLESEGFAGDVSSPIRDPMELEMTLSVRHAVADGQNSDLYESIPSISQFEFTRTQESLLNSQNWTSHPDAERQDRCDHKTAAAAMATAITVTTPSDAAMSPSSDTLNSPSPPATQSQPGSIDDTDMKDLDIVWYQERVAELETENVQLEAQLASYRARESLWNRLAVTMAEHASDVGDTLNEAVMWGVDQIKMPPPPARFAEPDAFGFQKNVE</sequence>
<name>A0A9P5PLA2_9AGAR</name>
<proteinExistence type="predicted"/>